<reference evidence="1 2" key="1">
    <citation type="journal article" date="2022" name="Hortic Res">
        <title>A haplotype resolved chromosomal level avocado genome allows analysis of novel avocado genes.</title>
        <authorList>
            <person name="Nath O."/>
            <person name="Fletcher S.J."/>
            <person name="Hayward A."/>
            <person name="Shaw L.M."/>
            <person name="Masouleh A.K."/>
            <person name="Furtado A."/>
            <person name="Henry R.J."/>
            <person name="Mitter N."/>
        </authorList>
    </citation>
    <scope>NUCLEOTIDE SEQUENCE [LARGE SCALE GENOMIC DNA]</scope>
    <source>
        <strain evidence="2">cv. Hass</strain>
    </source>
</reference>
<dbReference type="EMBL" id="CM056814">
    <property type="protein sequence ID" value="KAJ8627629.1"/>
    <property type="molecule type" value="Genomic_DNA"/>
</dbReference>
<dbReference type="Proteomes" id="UP001234297">
    <property type="component" value="Chromosome 6"/>
</dbReference>
<sequence length="82" mass="9099">MPMEFCVLVEGQRYHKDGLSKGAEKKLRNMSLVSPMERKQRICDTVNSVNDGPCGGEIARQFGITVSKEMAQVTGRVLSLQL</sequence>
<name>A0ACC2L3L4_PERAE</name>
<evidence type="ECO:0000313" key="2">
    <source>
        <dbReference type="Proteomes" id="UP001234297"/>
    </source>
</evidence>
<evidence type="ECO:0000313" key="1">
    <source>
        <dbReference type="EMBL" id="KAJ8627629.1"/>
    </source>
</evidence>
<comment type="caution">
    <text evidence="1">The sequence shown here is derived from an EMBL/GenBank/DDBJ whole genome shotgun (WGS) entry which is preliminary data.</text>
</comment>
<gene>
    <name evidence="1" type="ORF">MRB53_020936</name>
</gene>
<organism evidence="1 2">
    <name type="scientific">Persea americana</name>
    <name type="common">Avocado</name>
    <dbReference type="NCBI Taxonomy" id="3435"/>
    <lineage>
        <taxon>Eukaryota</taxon>
        <taxon>Viridiplantae</taxon>
        <taxon>Streptophyta</taxon>
        <taxon>Embryophyta</taxon>
        <taxon>Tracheophyta</taxon>
        <taxon>Spermatophyta</taxon>
        <taxon>Magnoliopsida</taxon>
        <taxon>Magnoliidae</taxon>
        <taxon>Laurales</taxon>
        <taxon>Lauraceae</taxon>
        <taxon>Persea</taxon>
    </lineage>
</organism>
<keyword evidence="2" id="KW-1185">Reference proteome</keyword>
<proteinExistence type="predicted"/>
<accession>A0ACC2L3L4</accession>
<protein>
    <submittedName>
        <fullName evidence="1">Uncharacterized protein</fullName>
    </submittedName>
</protein>